<gene>
    <name evidence="1" type="ORF">PYX00_002601</name>
</gene>
<accession>A0AAW2IIB3</accession>
<dbReference type="AlphaFoldDB" id="A0AAW2IIB3"/>
<name>A0AAW2IIB3_9NEOP</name>
<reference evidence="1" key="1">
    <citation type="journal article" date="2024" name="Gigascience">
        <title>Chromosome-level genome of the poultry shaft louse Menopon gallinae provides insight into the host-switching and adaptive evolution of parasitic lice.</title>
        <authorList>
            <person name="Xu Y."/>
            <person name="Ma L."/>
            <person name="Liu S."/>
            <person name="Liang Y."/>
            <person name="Liu Q."/>
            <person name="He Z."/>
            <person name="Tian L."/>
            <person name="Duan Y."/>
            <person name="Cai W."/>
            <person name="Li H."/>
            <person name="Song F."/>
        </authorList>
    </citation>
    <scope>NUCLEOTIDE SEQUENCE</scope>
    <source>
        <strain evidence="1">Cailab_2023a</strain>
    </source>
</reference>
<organism evidence="1">
    <name type="scientific">Menopon gallinae</name>
    <name type="common">poultry shaft louse</name>
    <dbReference type="NCBI Taxonomy" id="328185"/>
    <lineage>
        <taxon>Eukaryota</taxon>
        <taxon>Metazoa</taxon>
        <taxon>Ecdysozoa</taxon>
        <taxon>Arthropoda</taxon>
        <taxon>Hexapoda</taxon>
        <taxon>Insecta</taxon>
        <taxon>Pterygota</taxon>
        <taxon>Neoptera</taxon>
        <taxon>Paraneoptera</taxon>
        <taxon>Psocodea</taxon>
        <taxon>Troctomorpha</taxon>
        <taxon>Phthiraptera</taxon>
        <taxon>Amblycera</taxon>
        <taxon>Menoponidae</taxon>
        <taxon>Menopon</taxon>
    </lineage>
</organism>
<protein>
    <recommendedName>
        <fullName evidence="2">Reverse transcriptase domain-containing protein</fullName>
    </recommendedName>
</protein>
<sequence>MTDRGPWGRPYKILTNKIRPAHRSITETLEENLLRETINQMNLERRLTEFLEERRTNRDMQCGFPRGKSTIDATPELEKSIDKEKAERAVAIAVRIDIANVFNSIPWREIREAFRQKGAPE</sequence>
<evidence type="ECO:0008006" key="2">
    <source>
        <dbReference type="Google" id="ProtNLM"/>
    </source>
</evidence>
<comment type="caution">
    <text evidence="1">The sequence shown here is derived from an EMBL/GenBank/DDBJ whole genome shotgun (WGS) entry which is preliminary data.</text>
</comment>
<dbReference type="EMBL" id="JARGDH010000001">
    <property type="protein sequence ID" value="KAL0281691.1"/>
    <property type="molecule type" value="Genomic_DNA"/>
</dbReference>
<evidence type="ECO:0000313" key="1">
    <source>
        <dbReference type="EMBL" id="KAL0281691.1"/>
    </source>
</evidence>
<proteinExistence type="predicted"/>